<proteinExistence type="predicted"/>
<feature type="coiled-coil region" evidence="1">
    <location>
        <begin position="7"/>
        <end position="34"/>
    </location>
</feature>
<evidence type="ECO:0000313" key="2">
    <source>
        <dbReference type="EMBL" id="ETN99743.1"/>
    </source>
</evidence>
<accession>X6LDW1</accession>
<name>X6LDW1_RETFI</name>
<evidence type="ECO:0000256" key="1">
    <source>
        <dbReference type="SAM" id="Coils"/>
    </source>
</evidence>
<feature type="non-terminal residue" evidence="2">
    <location>
        <position position="1"/>
    </location>
</feature>
<keyword evidence="1" id="KW-0175">Coiled coil</keyword>
<reference evidence="2 3" key="1">
    <citation type="journal article" date="2013" name="Curr. Biol.">
        <title>The Genome of the Foraminiferan Reticulomyxa filosa.</title>
        <authorList>
            <person name="Glockner G."/>
            <person name="Hulsmann N."/>
            <person name="Schleicher M."/>
            <person name="Noegel A.A."/>
            <person name="Eichinger L."/>
            <person name="Gallinger C."/>
            <person name="Pawlowski J."/>
            <person name="Sierra R."/>
            <person name="Euteneuer U."/>
            <person name="Pillet L."/>
            <person name="Moustafa A."/>
            <person name="Platzer M."/>
            <person name="Groth M."/>
            <person name="Szafranski K."/>
            <person name="Schliwa M."/>
        </authorList>
    </citation>
    <scope>NUCLEOTIDE SEQUENCE [LARGE SCALE GENOMIC DNA]</scope>
</reference>
<keyword evidence="3" id="KW-1185">Reference proteome</keyword>
<dbReference type="EMBL" id="ASPP01043050">
    <property type="protein sequence ID" value="ETN99743.1"/>
    <property type="molecule type" value="Genomic_DNA"/>
</dbReference>
<protein>
    <submittedName>
        <fullName evidence="2">Uncharacterized protein</fullName>
    </submittedName>
</protein>
<dbReference type="Proteomes" id="UP000023152">
    <property type="component" value="Unassembled WGS sequence"/>
</dbReference>
<sequence length="136" mass="16082">LVNDDKIQTTNKRKTDENEEIKQLIAELRASMTEMMAFFQQFAIAFQQQQKNKEDANDETSININGFFSKANILEMNLQLVQPHLCLLQECFRSENRSSITIINSRVYTINSENRYPCRRDLHSTQRKFETRPDKF</sequence>
<evidence type="ECO:0000313" key="3">
    <source>
        <dbReference type="Proteomes" id="UP000023152"/>
    </source>
</evidence>
<gene>
    <name evidence="2" type="ORF">RFI_37724</name>
</gene>
<dbReference type="AlphaFoldDB" id="X6LDW1"/>
<comment type="caution">
    <text evidence="2">The sequence shown here is derived from an EMBL/GenBank/DDBJ whole genome shotgun (WGS) entry which is preliminary data.</text>
</comment>
<organism evidence="2 3">
    <name type="scientific">Reticulomyxa filosa</name>
    <dbReference type="NCBI Taxonomy" id="46433"/>
    <lineage>
        <taxon>Eukaryota</taxon>
        <taxon>Sar</taxon>
        <taxon>Rhizaria</taxon>
        <taxon>Retaria</taxon>
        <taxon>Foraminifera</taxon>
        <taxon>Monothalamids</taxon>
        <taxon>Reticulomyxidae</taxon>
        <taxon>Reticulomyxa</taxon>
    </lineage>
</organism>